<dbReference type="SUPFAM" id="SSF50891">
    <property type="entry name" value="Cyclophilin-like"/>
    <property type="match status" value="1"/>
</dbReference>
<feature type="region of interest" description="Disordered" evidence="4">
    <location>
        <begin position="230"/>
        <end position="249"/>
    </location>
</feature>
<dbReference type="Gene3D" id="3.30.1360.40">
    <property type="match status" value="1"/>
</dbReference>
<dbReference type="SUPFAM" id="SSF160467">
    <property type="entry name" value="PH0987 N-terminal domain-like"/>
    <property type="match status" value="1"/>
</dbReference>
<organism evidence="6 7">
    <name type="scientific">Jannaschia pagri</name>
    <dbReference type="NCBI Taxonomy" id="2829797"/>
    <lineage>
        <taxon>Bacteria</taxon>
        <taxon>Pseudomonadati</taxon>
        <taxon>Pseudomonadota</taxon>
        <taxon>Alphaproteobacteria</taxon>
        <taxon>Rhodobacterales</taxon>
        <taxon>Roseobacteraceae</taxon>
        <taxon>Jannaschia</taxon>
    </lineage>
</organism>
<keyword evidence="1" id="KW-0547">Nucleotide-binding</keyword>
<dbReference type="InterPro" id="IPR003833">
    <property type="entry name" value="CT_C_D"/>
</dbReference>
<dbReference type="SMART" id="SM00796">
    <property type="entry name" value="AHS1"/>
    <property type="match status" value="1"/>
</dbReference>
<evidence type="ECO:0000259" key="5">
    <source>
        <dbReference type="SMART" id="SM00796"/>
    </source>
</evidence>
<dbReference type="Pfam" id="PF02682">
    <property type="entry name" value="CT_C_D"/>
    <property type="match status" value="1"/>
</dbReference>
<evidence type="ECO:0000313" key="7">
    <source>
        <dbReference type="Proteomes" id="UP000786693"/>
    </source>
</evidence>
<dbReference type="PANTHER" id="PTHR34698:SF2">
    <property type="entry name" value="5-OXOPROLINASE SUBUNIT B"/>
    <property type="match status" value="1"/>
</dbReference>
<feature type="domain" description="Carboxyltransferase" evidence="5">
    <location>
        <begin position="7"/>
        <end position="213"/>
    </location>
</feature>
<dbReference type="Gene3D" id="2.40.100.10">
    <property type="entry name" value="Cyclophilin-like"/>
    <property type="match status" value="1"/>
</dbReference>
<evidence type="ECO:0000256" key="2">
    <source>
        <dbReference type="ARBA" id="ARBA00022801"/>
    </source>
</evidence>
<name>A0ABQ4NGA0_9RHOB</name>
<dbReference type="EMBL" id="BPFH01000001">
    <property type="protein sequence ID" value="GIT93437.1"/>
    <property type="molecule type" value="Genomic_DNA"/>
</dbReference>
<keyword evidence="7" id="KW-1185">Reference proteome</keyword>
<evidence type="ECO:0000256" key="3">
    <source>
        <dbReference type="ARBA" id="ARBA00022840"/>
    </source>
</evidence>
<evidence type="ECO:0000256" key="1">
    <source>
        <dbReference type="ARBA" id="ARBA00022741"/>
    </source>
</evidence>
<protein>
    <submittedName>
        <fullName evidence="6">Allophanate hydrolase</fullName>
    </submittedName>
</protein>
<keyword evidence="3" id="KW-0067">ATP-binding</keyword>
<dbReference type="RefSeq" id="WP_255588382.1">
    <property type="nucleotide sequence ID" value="NZ_BPFH01000001.1"/>
</dbReference>
<dbReference type="Proteomes" id="UP000786693">
    <property type="component" value="Unassembled WGS sequence"/>
</dbReference>
<keyword evidence="2 6" id="KW-0378">Hydrolase</keyword>
<evidence type="ECO:0000256" key="4">
    <source>
        <dbReference type="SAM" id="MobiDB-lite"/>
    </source>
</evidence>
<evidence type="ECO:0000313" key="6">
    <source>
        <dbReference type="EMBL" id="GIT93437.1"/>
    </source>
</evidence>
<dbReference type="InterPro" id="IPR010016">
    <property type="entry name" value="PxpB"/>
</dbReference>
<comment type="caution">
    <text evidence="6">The sequence shown here is derived from an EMBL/GenBank/DDBJ whole genome shotgun (WGS) entry which is preliminary data.</text>
</comment>
<dbReference type="InterPro" id="IPR029000">
    <property type="entry name" value="Cyclophilin-like_dom_sf"/>
</dbReference>
<proteinExistence type="predicted"/>
<dbReference type="PANTHER" id="PTHR34698">
    <property type="entry name" value="5-OXOPROLINASE SUBUNIT B"/>
    <property type="match status" value="1"/>
</dbReference>
<gene>
    <name evidence="6" type="ORF">JANAI62_00600</name>
</gene>
<reference evidence="6 7" key="1">
    <citation type="submission" date="2021-05" db="EMBL/GenBank/DDBJ databases">
        <title>Bacteria Genome sequencing.</title>
        <authorList>
            <person name="Takabe Y."/>
            <person name="Nakajima Y."/>
            <person name="Suzuki S."/>
            <person name="Shiozaki T."/>
        </authorList>
    </citation>
    <scope>NUCLEOTIDE SEQUENCE [LARGE SCALE GENOMIC DNA]</scope>
    <source>
        <strain evidence="6 7">AI_62</strain>
    </source>
</reference>
<accession>A0ABQ4NGA0</accession>
<dbReference type="GO" id="GO:0016787">
    <property type="term" value="F:hydrolase activity"/>
    <property type="evidence" value="ECO:0007669"/>
    <property type="project" value="UniProtKB-KW"/>
</dbReference>
<sequence length="249" mass="26799">MMADDFPRIELLGTQGWLVRFTDRLDDQANRAAIAYRAAVETARQQTPEAWAGVRETASSLGSVLIRFEGDRDGPQQAAQRLLGSQDWAKQPLPPRRLWTIPCSFGGTDGPQLAEAADLAGVAEAEAIDALTAQSVRVLALGFAPGMPYLGILPPAWDIPRQSGLTPKVPEGALVVAVRQFVLFGTEAPTGWRQVGRTSFGCFRQGRDRPIALSPGDEVRFQPVTAEALREAERSDPSGHGGATVTMIP</sequence>